<dbReference type="EC" id="2.3.1.234" evidence="1"/>
<dbReference type="Pfam" id="PF00814">
    <property type="entry name" value="TsaD"/>
    <property type="match status" value="1"/>
</dbReference>
<accession>A0A2H0N7Q3</accession>
<sequence>MRILAIETSCDETAISTVEAEGGFKNPSFKIITHAVSSQVKLHAPFGGVVPMLAKREHQKNLPTIFNKVILKNKDIDLIAVTVGPGLEPALWEGINFAKTVSRDLKKPLIGVNHLEGHIYSNWFTNKKPKFPSICLIVSGGHTSLLLMESLIKWTILGETRDDAVGEAFDKVARMLHLKYPGGPEIEKLAKLGKANIEFPRPMINDPSYDFSFSGLKTAVLYYIRDKQRIMKKNVAASFQESAIEVLVKKTIKASNEYQA</sequence>
<dbReference type="NCBIfam" id="TIGR03723">
    <property type="entry name" value="T6A_TsaD_YgjD"/>
    <property type="match status" value="1"/>
</dbReference>
<dbReference type="PANTHER" id="PTHR11735">
    <property type="entry name" value="TRNA N6-ADENOSINE THREONYLCARBAMOYLTRANSFERASE"/>
    <property type="match status" value="1"/>
</dbReference>
<protein>
    <recommendedName>
        <fullName evidence="1">N(6)-L-threonylcarbamoyladenine synthase</fullName>
        <ecNumber evidence="1">2.3.1.234</ecNumber>
    </recommendedName>
</protein>
<evidence type="ECO:0000313" key="9">
    <source>
        <dbReference type="Proteomes" id="UP000229893"/>
    </source>
</evidence>
<reference evidence="8 9" key="1">
    <citation type="submission" date="2017-09" db="EMBL/GenBank/DDBJ databases">
        <title>Depth-based differentiation of microbial function through sediment-hosted aquifers and enrichment of novel symbionts in the deep terrestrial subsurface.</title>
        <authorList>
            <person name="Probst A.J."/>
            <person name="Ladd B."/>
            <person name="Jarett J.K."/>
            <person name="Geller-Mcgrath D.E."/>
            <person name="Sieber C.M."/>
            <person name="Emerson J.B."/>
            <person name="Anantharaman K."/>
            <person name="Thomas B.C."/>
            <person name="Malmstrom R."/>
            <person name="Stieglmeier M."/>
            <person name="Klingl A."/>
            <person name="Woyke T."/>
            <person name="Ryan C.M."/>
            <person name="Banfield J.F."/>
        </authorList>
    </citation>
    <scope>NUCLEOTIDE SEQUENCE [LARGE SCALE GENOMIC DNA]</scope>
    <source>
        <strain evidence="8">CG11_big_fil_rev_8_21_14_0_20_35_14</strain>
    </source>
</reference>
<keyword evidence="4" id="KW-0479">Metal-binding</keyword>
<comment type="catalytic activity">
    <reaction evidence="6">
        <text>L-threonylcarbamoyladenylate + adenosine(37) in tRNA = N(6)-L-threonylcarbamoyladenosine(37) in tRNA + AMP + H(+)</text>
        <dbReference type="Rhea" id="RHEA:37059"/>
        <dbReference type="Rhea" id="RHEA-COMP:10162"/>
        <dbReference type="Rhea" id="RHEA-COMP:10163"/>
        <dbReference type="ChEBI" id="CHEBI:15378"/>
        <dbReference type="ChEBI" id="CHEBI:73682"/>
        <dbReference type="ChEBI" id="CHEBI:74411"/>
        <dbReference type="ChEBI" id="CHEBI:74418"/>
        <dbReference type="ChEBI" id="CHEBI:456215"/>
        <dbReference type="EC" id="2.3.1.234"/>
    </reaction>
</comment>
<evidence type="ECO:0000256" key="3">
    <source>
        <dbReference type="ARBA" id="ARBA00022694"/>
    </source>
</evidence>
<feature type="domain" description="Gcp-like" evidence="7">
    <location>
        <begin position="30"/>
        <end position="259"/>
    </location>
</feature>
<dbReference type="InterPro" id="IPR000905">
    <property type="entry name" value="Gcp-like_dom"/>
</dbReference>
<evidence type="ECO:0000256" key="5">
    <source>
        <dbReference type="ARBA" id="ARBA00023315"/>
    </source>
</evidence>
<evidence type="ECO:0000256" key="4">
    <source>
        <dbReference type="ARBA" id="ARBA00022723"/>
    </source>
</evidence>
<dbReference type="InterPro" id="IPR022450">
    <property type="entry name" value="TsaD"/>
</dbReference>
<proteinExistence type="predicted"/>
<dbReference type="AlphaFoldDB" id="A0A2H0N7Q3"/>
<dbReference type="PANTHER" id="PTHR11735:SF6">
    <property type="entry name" value="TRNA N6-ADENOSINE THREONYLCARBAMOYLTRANSFERASE, MITOCHONDRIAL"/>
    <property type="match status" value="1"/>
</dbReference>
<dbReference type="NCBIfam" id="TIGR00329">
    <property type="entry name" value="gcp_kae1"/>
    <property type="match status" value="1"/>
</dbReference>
<dbReference type="PRINTS" id="PR00789">
    <property type="entry name" value="OSIALOPTASE"/>
</dbReference>
<evidence type="ECO:0000313" key="8">
    <source>
        <dbReference type="EMBL" id="PIR04932.1"/>
    </source>
</evidence>
<dbReference type="PROSITE" id="PS01016">
    <property type="entry name" value="GLYCOPROTEASE"/>
    <property type="match status" value="1"/>
</dbReference>
<dbReference type="GO" id="GO:0002949">
    <property type="term" value="P:tRNA threonylcarbamoyladenosine modification"/>
    <property type="evidence" value="ECO:0007669"/>
    <property type="project" value="InterPro"/>
</dbReference>
<dbReference type="Gene3D" id="3.30.420.40">
    <property type="match status" value="2"/>
</dbReference>
<evidence type="ECO:0000256" key="2">
    <source>
        <dbReference type="ARBA" id="ARBA00022679"/>
    </source>
</evidence>
<organism evidence="8 9">
    <name type="scientific">Candidatus Liptonbacteria bacterium CG11_big_fil_rev_8_21_14_0_20_35_14</name>
    <dbReference type="NCBI Taxonomy" id="1974634"/>
    <lineage>
        <taxon>Bacteria</taxon>
        <taxon>Candidatus Liptoniibacteriota</taxon>
    </lineage>
</organism>
<evidence type="ECO:0000259" key="7">
    <source>
        <dbReference type="Pfam" id="PF00814"/>
    </source>
</evidence>
<dbReference type="GO" id="GO:0061711">
    <property type="term" value="F:tRNA N(6)-L-threonylcarbamoyladenine synthase activity"/>
    <property type="evidence" value="ECO:0007669"/>
    <property type="project" value="UniProtKB-EC"/>
</dbReference>
<gene>
    <name evidence="8" type="primary">tsaD</name>
    <name evidence="8" type="ORF">COV57_01795</name>
</gene>
<comment type="caution">
    <text evidence="8">The sequence shown here is derived from an EMBL/GenBank/DDBJ whole genome shotgun (WGS) entry which is preliminary data.</text>
</comment>
<name>A0A2H0N7Q3_9BACT</name>
<dbReference type="EMBL" id="PCWO01000028">
    <property type="protein sequence ID" value="PIR04932.1"/>
    <property type="molecule type" value="Genomic_DNA"/>
</dbReference>
<dbReference type="InterPro" id="IPR017860">
    <property type="entry name" value="Peptidase_M22_CS"/>
</dbReference>
<keyword evidence="5" id="KW-0012">Acyltransferase</keyword>
<dbReference type="SUPFAM" id="SSF53067">
    <property type="entry name" value="Actin-like ATPase domain"/>
    <property type="match status" value="2"/>
</dbReference>
<evidence type="ECO:0000256" key="6">
    <source>
        <dbReference type="ARBA" id="ARBA00048117"/>
    </source>
</evidence>
<dbReference type="InterPro" id="IPR043129">
    <property type="entry name" value="ATPase_NBD"/>
</dbReference>
<feature type="non-terminal residue" evidence="8">
    <location>
        <position position="260"/>
    </location>
</feature>
<keyword evidence="2 8" id="KW-0808">Transferase</keyword>
<keyword evidence="3" id="KW-0819">tRNA processing</keyword>
<evidence type="ECO:0000256" key="1">
    <source>
        <dbReference type="ARBA" id="ARBA00012156"/>
    </source>
</evidence>
<dbReference type="GO" id="GO:0046872">
    <property type="term" value="F:metal ion binding"/>
    <property type="evidence" value="ECO:0007669"/>
    <property type="project" value="UniProtKB-KW"/>
</dbReference>
<dbReference type="Proteomes" id="UP000229893">
    <property type="component" value="Unassembled WGS sequence"/>
</dbReference>
<dbReference type="InterPro" id="IPR017861">
    <property type="entry name" value="KAE1/TsaD"/>
</dbReference>